<name>A0A1R3WM88_9BACT</name>
<reference evidence="3" key="1">
    <citation type="submission" date="2017-01" db="EMBL/GenBank/DDBJ databases">
        <authorList>
            <person name="Varghese N."/>
            <person name="Submissions S."/>
        </authorList>
    </citation>
    <scope>NUCLEOTIDE SEQUENCE [LARGE SCALE GENOMIC DNA]</scope>
    <source>
        <strain evidence="3">LP100</strain>
    </source>
</reference>
<proteinExistence type="predicted"/>
<evidence type="ECO:0000256" key="1">
    <source>
        <dbReference type="SAM" id="MobiDB-lite"/>
    </source>
</evidence>
<sequence length="465" mass="52187">MNKSAFLKLIKQVSDISDQQQSELEQVAATFPYCQTAHLLLAKSAYDKGSMLSTQRLRRASAYATDRQLLKRLIYATTVLEPTYAGEDEASVEEETEVATVETVIEEETTVAAVQPTTESAETDVAIAEPEEVEQEESLEQVYSPAPVEQHAYPEENQVETEPETPDAEIDSELALLFTFNSISSSSTDLLSSREEESFEGSEQESPHAHLSEAAEALHDLESTQPADQNSFVVEQAEEPATGEQTILDSYPAETGEQAIPDQHVERTQETSSAVLAIPETSESESDFYADEPAEPSQSNPEEAEINYSFDEIDRLYEEDALGYWMGSSRMGEMLQLKDDYTRPRPQSFHPELILEYSKTHELEKAIQPTAHVLSRQLDIIDQFLKLNPKLKTMANLKLKPEPQEDLSLKSSKIKKGMATESLANIFIQQGKPKKAVKIYEQLILKYPEKKSYFAEQIEKLQNIT</sequence>
<dbReference type="RefSeq" id="WP_076666104.1">
    <property type="nucleotide sequence ID" value="NZ_FTPP01000001.1"/>
</dbReference>
<dbReference type="STRING" id="1317125.SAMN05444128_0722"/>
<feature type="compositionally biased region" description="Acidic residues" evidence="1">
    <location>
        <begin position="282"/>
        <end position="294"/>
    </location>
</feature>
<evidence type="ECO:0000313" key="2">
    <source>
        <dbReference type="EMBL" id="SIT79230.1"/>
    </source>
</evidence>
<evidence type="ECO:0000313" key="3">
    <source>
        <dbReference type="Proteomes" id="UP000187181"/>
    </source>
</evidence>
<accession>A0A1R3WM88</accession>
<dbReference type="AlphaFoldDB" id="A0A1R3WM88"/>
<dbReference type="Proteomes" id="UP000187181">
    <property type="component" value="Unassembled WGS sequence"/>
</dbReference>
<dbReference type="EMBL" id="FTPP01000001">
    <property type="protein sequence ID" value="SIT79230.1"/>
    <property type="molecule type" value="Genomic_DNA"/>
</dbReference>
<protein>
    <recommendedName>
        <fullName evidence="4">Tetratricopeptide repeat-containing protein</fullName>
    </recommendedName>
</protein>
<gene>
    <name evidence="2" type="ORF">SAMN05444128_0722</name>
</gene>
<feature type="region of interest" description="Disordered" evidence="1">
    <location>
        <begin position="264"/>
        <end position="304"/>
    </location>
</feature>
<dbReference type="OrthoDB" id="594666at2"/>
<organism evidence="2 3">
    <name type="scientific">Pontibacter indicus</name>
    <dbReference type="NCBI Taxonomy" id="1317125"/>
    <lineage>
        <taxon>Bacteria</taxon>
        <taxon>Pseudomonadati</taxon>
        <taxon>Bacteroidota</taxon>
        <taxon>Cytophagia</taxon>
        <taxon>Cytophagales</taxon>
        <taxon>Hymenobacteraceae</taxon>
        <taxon>Pontibacter</taxon>
    </lineage>
</organism>
<feature type="region of interest" description="Disordered" evidence="1">
    <location>
        <begin position="188"/>
        <end position="210"/>
    </location>
</feature>
<keyword evidence="3" id="KW-1185">Reference proteome</keyword>
<evidence type="ECO:0008006" key="4">
    <source>
        <dbReference type="Google" id="ProtNLM"/>
    </source>
</evidence>